<reference evidence="2 3" key="1">
    <citation type="submission" date="2020-03" db="EMBL/GenBank/DDBJ databases">
        <title>Genomic Encyclopedia of Type Strains, Phase IV (KMG-IV): sequencing the most valuable type-strain genomes for metagenomic binning, comparative biology and taxonomic classification.</title>
        <authorList>
            <person name="Goeker M."/>
        </authorList>
    </citation>
    <scope>NUCLEOTIDE SEQUENCE [LARGE SCALE GENOMIC DNA]</scope>
    <source>
        <strain evidence="2 3">DSM 102865</strain>
    </source>
</reference>
<dbReference type="InterPro" id="IPR024344">
    <property type="entry name" value="MDMPI_metal-binding"/>
</dbReference>
<proteinExistence type="predicted"/>
<dbReference type="Gene3D" id="1.20.120.450">
    <property type="entry name" value="dinb family like domain"/>
    <property type="match status" value="1"/>
</dbReference>
<name>A0ABX0UQ84_9BACT</name>
<dbReference type="Proteomes" id="UP001179181">
    <property type="component" value="Unassembled WGS sequence"/>
</dbReference>
<dbReference type="InterPro" id="IPR034660">
    <property type="entry name" value="DinB/YfiT-like"/>
</dbReference>
<evidence type="ECO:0000259" key="1">
    <source>
        <dbReference type="Pfam" id="PF11716"/>
    </source>
</evidence>
<dbReference type="RefSeq" id="WP_167272220.1">
    <property type="nucleotide sequence ID" value="NZ_JAASQJ010000003.1"/>
</dbReference>
<organism evidence="2 3">
    <name type="scientific">Dyadobacter arcticus</name>
    <dbReference type="NCBI Taxonomy" id="1078754"/>
    <lineage>
        <taxon>Bacteria</taxon>
        <taxon>Pseudomonadati</taxon>
        <taxon>Bacteroidota</taxon>
        <taxon>Cytophagia</taxon>
        <taxon>Cytophagales</taxon>
        <taxon>Spirosomataceae</taxon>
        <taxon>Dyadobacter</taxon>
    </lineage>
</organism>
<accession>A0ABX0UQ84</accession>
<keyword evidence="3" id="KW-1185">Reference proteome</keyword>
<dbReference type="SUPFAM" id="SSF109854">
    <property type="entry name" value="DinB/YfiT-like putative metalloenzymes"/>
    <property type="match status" value="1"/>
</dbReference>
<gene>
    <name evidence="2" type="ORF">FHS68_003466</name>
</gene>
<comment type="caution">
    <text evidence="2">The sequence shown here is derived from an EMBL/GenBank/DDBJ whole genome shotgun (WGS) entry which is preliminary data.</text>
</comment>
<evidence type="ECO:0000313" key="3">
    <source>
        <dbReference type="Proteomes" id="UP001179181"/>
    </source>
</evidence>
<protein>
    <submittedName>
        <fullName evidence="2">Uncharacterized protein (TIGR03083 family)</fullName>
    </submittedName>
</protein>
<dbReference type="EMBL" id="JAASQJ010000003">
    <property type="protein sequence ID" value="NIJ54284.1"/>
    <property type="molecule type" value="Genomic_DNA"/>
</dbReference>
<evidence type="ECO:0000313" key="2">
    <source>
        <dbReference type="EMBL" id="NIJ54284.1"/>
    </source>
</evidence>
<dbReference type="Pfam" id="PF11716">
    <property type="entry name" value="MDMPI_N"/>
    <property type="match status" value="1"/>
</dbReference>
<feature type="domain" description="Mycothiol-dependent maleylpyruvate isomerase metal-binding" evidence="1">
    <location>
        <begin position="11"/>
        <end position="153"/>
    </location>
</feature>
<sequence length="273" mass="31035">MIETASLFPLLDQELIELLKSLSPDDWNKKTVAKLWTVKDVATHLLDGNLRTISTMRDQHQVAPDREIHSYSDLVAYLNEFNADWVKATRRLSPAVLIDLLETTGKQYSEIMRTQDLDADAIFSVAWAGEQVSKNWFHIAREYTEKWHHQQQIREAVNKPGIMTKTLFYPLIETFLHGLPHTYRTTDAPNGTAVNICILLGEEMHWYLIKSEEGWQLKKEFTGEASSKIHLPADTAWKLFTKAMSPAEALETISITGNQSLGQTALKLIAVMA</sequence>